<protein>
    <submittedName>
        <fullName evidence="3">Uncharacterized protein</fullName>
    </submittedName>
</protein>
<keyword evidence="2" id="KW-1133">Transmembrane helix</keyword>
<dbReference type="eggNOG" id="ENOG502T0TD">
    <property type="taxonomic scope" value="Eukaryota"/>
</dbReference>
<evidence type="ECO:0000256" key="2">
    <source>
        <dbReference type="SAM" id="Phobius"/>
    </source>
</evidence>
<keyword evidence="2" id="KW-0472">Membrane</keyword>
<feature type="region of interest" description="Disordered" evidence="1">
    <location>
        <begin position="214"/>
        <end position="236"/>
    </location>
</feature>
<dbReference type="KEGG" id="adl:AURDEDRAFT_155089"/>
<keyword evidence="2" id="KW-0812">Transmembrane</keyword>
<dbReference type="Proteomes" id="UP000006514">
    <property type="component" value="Unassembled WGS sequence"/>
</dbReference>
<keyword evidence="4" id="KW-1185">Reference proteome</keyword>
<dbReference type="AlphaFoldDB" id="J0CTG8"/>
<dbReference type="InParanoid" id="J0CTG8"/>
<organism evidence="3 4">
    <name type="scientific">Auricularia subglabra (strain TFB-10046 / SS5)</name>
    <name type="common">White-rot fungus</name>
    <name type="synonym">Auricularia delicata (strain TFB10046)</name>
    <dbReference type="NCBI Taxonomy" id="717982"/>
    <lineage>
        <taxon>Eukaryota</taxon>
        <taxon>Fungi</taxon>
        <taxon>Dikarya</taxon>
        <taxon>Basidiomycota</taxon>
        <taxon>Agaricomycotina</taxon>
        <taxon>Agaricomycetes</taxon>
        <taxon>Auriculariales</taxon>
        <taxon>Auriculariaceae</taxon>
        <taxon>Auricularia</taxon>
    </lineage>
</organism>
<sequence>MAWYKPNFDSSHFAREPNGRYRAEDNLKAAIRALCKREAEQYELHVTNRKASPQKVVDAMASAENFICNSSMSQNEFLRQFGLLQRNVLELRGWEAYEQALTAHQRLLRRIERYEEWTRAADIGVINRDFRGVFVTDYDTANIYGHLQAPVWWLRGMSNKLLRLLKEKGFVEVFDSSELGSPVPVLDLMPKMDGEPEGEIYDDHDDLRRQAASPALETTALRQGSPAPRDDDESRNVVMHDDSPVAMYDDPPLRKPIVPPHTYFPGTSSTAYPTHGRREKIGRRGRRDLDLEDERTKMRQSISDPDSASFVYCSPILLRDMNHEQAVAVDRLDRYKNEVEDALFSVSREISSACAILDAYDMPVNRLHDAVARLVQIQSPILSTVERAATPTSDSSSLPTSPVWQSATIADHEAVVETPCDQGADAGRHIASPDCDSFFAGGEPDIGAVAPDMSVATDVPLPTVRDPPKEAVFPRPRADVTISQEHGAVQRIRALARSLNVHGSVPRCIILLLAGVSAAFVLYLWKQRQIAPAPPQTPCCGSLWESG</sequence>
<reference evidence="4" key="1">
    <citation type="journal article" date="2012" name="Science">
        <title>The Paleozoic origin of enzymatic lignin decomposition reconstructed from 31 fungal genomes.</title>
        <authorList>
            <person name="Floudas D."/>
            <person name="Binder M."/>
            <person name="Riley R."/>
            <person name="Barry K."/>
            <person name="Blanchette R.A."/>
            <person name="Henrissat B."/>
            <person name="Martinez A.T."/>
            <person name="Otillar R."/>
            <person name="Spatafora J.W."/>
            <person name="Yadav J.S."/>
            <person name="Aerts A."/>
            <person name="Benoit I."/>
            <person name="Boyd A."/>
            <person name="Carlson A."/>
            <person name="Copeland A."/>
            <person name="Coutinho P.M."/>
            <person name="de Vries R.P."/>
            <person name="Ferreira P."/>
            <person name="Findley K."/>
            <person name="Foster B."/>
            <person name="Gaskell J."/>
            <person name="Glotzer D."/>
            <person name="Gorecki P."/>
            <person name="Heitman J."/>
            <person name="Hesse C."/>
            <person name="Hori C."/>
            <person name="Igarashi K."/>
            <person name="Jurgens J.A."/>
            <person name="Kallen N."/>
            <person name="Kersten P."/>
            <person name="Kohler A."/>
            <person name="Kuees U."/>
            <person name="Kumar T.K.A."/>
            <person name="Kuo A."/>
            <person name="LaButti K."/>
            <person name="Larrondo L.F."/>
            <person name="Lindquist E."/>
            <person name="Ling A."/>
            <person name="Lombard V."/>
            <person name="Lucas S."/>
            <person name="Lundell T."/>
            <person name="Martin R."/>
            <person name="McLaughlin D.J."/>
            <person name="Morgenstern I."/>
            <person name="Morin E."/>
            <person name="Murat C."/>
            <person name="Nagy L.G."/>
            <person name="Nolan M."/>
            <person name="Ohm R.A."/>
            <person name="Patyshakuliyeva A."/>
            <person name="Rokas A."/>
            <person name="Ruiz-Duenas F.J."/>
            <person name="Sabat G."/>
            <person name="Salamov A."/>
            <person name="Samejima M."/>
            <person name="Schmutz J."/>
            <person name="Slot J.C."/>
            <person name="St John F."/>
            <person name="Stenlid J."/>
            <person name="Sun H."/>
            <person name="Sun S."/>
            <person name="Syed K."/>
            <person name="Tsang A."/>
            <person name="Wiebenga A."/>
            <person name="Young D."/>
            <person name="Pisabarro A."/>
            <person name="Eastwood D.C."/>
            <person name="Martin F."/>
            <person name="Cullen D."/>
            <person name="Grigoriev I.V."/>
            <person name="Hibbett D.S."/>
        </authorList>
    </citation>
    <scope>NUCLEOTIDE SEQUENCE [LARGE SCALE GENOMIC DNA]</scope>
    <source>
        <strain evidence="4">TFB10046</strain>
    </source>
</reference>
<gene>
    <name evidence="3" type="ORF">AURDEDRAFT_155089</name>
</gene>
<name>J0CTG8_AURST</name>
<evidence type="ECO:0000313" key="3">
    <source>
        <dbReference type="EMBL" id="EJD33601.1"/>
    </source>
</evidence>
<proteinExistence type="predicted"/>
<feature type="transmembrane region" description="Helical" evidence="2">
    <location>
        <begin position="504"/>
        <end position="525"/>
    </location>
</feature>
<accession>J0CTG8</accession>
<evidence type="ECO:0000313" key="4">
    <source>
        <dbReference type="Proteomes" id="UP000006514"/>
    </source>
</evidence>
<evidence type="ECO:0000256" key="1">
    <source>
        <dbReference type="SAM" id="MobiDB-lite"/>
    </source>
</evidence>
<feature type="region of interest" description="Disordered" evidence="1">
    <location>
        <begin position="263"/>
        <end position="282"/>
    </location>
</feature>
<dbReference type="EMBL" id="JH688157">
    <property type="protein sequence ID" value="EJD33601.1"/>
    <property type="molecule type" value="Genomic_DNA"/>
</dbReference>